<accession>A0A2D1K1K0</accession>
<dbReference type="CDD" id="cd00090">
    <property type="entry name" value="HTH_ARSR"/>
    <property type="match status" value="1"/>
</dbReference>
<dbReference type="PANTHER" id="PTHR33164:SF89">
    <property type="entry name" value="MARR FAMILY REGULATORY PROTEIN"/>
    <property type="match status" value="1"/>
</dbReference>
<dbReference type="InterPro" id="IPR039422">
    <property type="entry name" value="MarR/SlyA-like"/>
</dbReference>
<dbReference type="EMBL" id="CP027303">
    <property type="protein sequence ID" value="AWO76064.1"/>
    <property type="molecule type" value="Genomic_DNA"/>
</dbReference>
<gene>
    <name evidence="2" type="ORF">C1N76_17175</name>
</gene>
<dbReference type="InterPro" id="IPR011991">
    <property type="entry name" value="ArsR-like_HTH"/>
</dbReference>
<evidence type="ECO:0000256" key="1">
    <source>
        <dbReference type="ARBA" id="ARBA00023125"/>
    </source>
</evidence>
<dbReference type="PRINTS" id="PR00598">
    <property type="entry name" value="HTHMARR"/>
</dbReference>
<dbReference type="InterPro" id="IPR036388">
    <property type="entry name" value="WH-like_DNA-bd_sf"/>
</dbReference>
<dbReference type="SUPFAM" id="SSF46785">
    <property type="entry name" value="Winged helix' DNA-binding domain"/>
    <property type="match status" value="1"/>
</dbReference>
<dbReference type="GO" id="GO:0003677">
    <property type="term" value="F:DNA binding"/>
    <property type="evidence" value="ECO:0007669"/>
    <property type="project" value="UniProtKB-KW"/>
</dbReference>
<dbReference type="PANTHER" id="PTHR33164">
    <property type="entry name" value="TRANSCRIPTIONAL REGULATOR, MARR FAMILY"/>
    <property type="match status" value="1"/>
</dbReference>
<dbReference type="InterPro" id="IPR036390">
    <property type="entry name" value="WH_DNA-bd_sf"/>
</dbReference>
<dbReference type="GO" id="GO:0003700">
    <property type="term" value="F:DNA-binding transcription factor activity"/>
    <property type="evidence" value="ECO:0007669"/>
    <property type="project" value="InterPro"/>
</dbReference>
<dbReference type="Gene3D" id="1.10.10.10">
    <property type="entry name" value="Winged helix-like DNA-binding domain superfamily/Winged helix DNA-binding domain"/>
    <property type="match status" value="1"/>
</dbReference>
<dbReference type="RefSeq" id="WP_014195805.1">
    <property type="nucleotide sequence ID" value="NZ_CP027303.2"/>
</dbReference>
<evidence type="ECO:0000313" key="3">
    <source>
        <dbReference type="Proteomes" id="UP000246996"/>
    </source>
</evidence>
<dbReference type="Pfam" id="PF01047">
    <property type="entry name" value="MarR"/>
    <property type="match status" value="1"/>
</dbReference>
<dbReference type="AlphaFoldDB" id="A0A2D1K1K0"/>
<dbReference type="Proteomes" id="UP000246996">
    <property type="component" value="Chromosome"/>
</dbReference>
<dbReference type="InterPro" id="IPR000835">
    <property type="entry name" value="HTH_MarR-typ"/>
</dbReference>
<protein>
    <submittedName>
        <fullName evidence="2">Transcriptional regulator</fullName>
    </submittedName>
</protein>
<dbReference type="GO" id="GO:0006950">
    <property type="term" value="P:response to stress"/>
    <property type="evidence" value="ECO:0007669"/>
    <property type="project" value="TreeGrafter"/>
</dbReference>
<sequence length="149" mass="17558">MDDIKALYLAIKEKNDAVTAFLLQEIRAMLGAEYQDLTQKQVMLLELLRHQTMTINEIAESFSMTPSAASQLVRKMEEKAYVRRDINPADRREIIVRLGQAGQAYHKKMDEVELHLMEKYYGKLRREDLEKLKEINDKLYDLIMKEHRS</sequence>
<proteinExistence type="predicted"/>
<dbReference type="SMART" id="SM00347">
    <property type="entry name" value="HTH_MARR"/>
    <property type="match status" value="1"/>
</dbReference>
<name>A0A2D1K1K0_GEOTH</name>
<organism evidence="2 3">
    <name type="scientific">Geobacillus thermoleovorans</name>
    <name type="common">Bacillus thermoleovorans</name>
    <dbReference type="NCBI Taxonomy" id="33941"/>
    <lineage>
        <taxon>Bacteria</taxon>
        <taxon>Bacillati</taxon>
        <taxon>Bacillota</taxon>
        <taxon>Bacilli</taxon>
        <taxon>Bacillales</taxon>
        <taxon>Anoxybacillaceae</taxon>
        <taxon>Geobacillus</taxon>
        <taxon>Geobacillus thermoleovorans group</taxon>
    </lineage>
</organism>
<evidence type="ECO:0000313" key="2">
    <source>
        <dbReference type="EMBL" id="AWO76064.1"/>
    </source>
</evidence>
<dbReference type="PROSITE" id="PS50995">
    <property type="entry name" value="HTH_MARR_2"/>
    <property type="match status" value="1"/>
</dbReference>
<keyword evidence="1" id="KW-0238">DNA-binding</keyword>
<dbReference type="GeneID" id="87620851"/>
<reference evidence="3" key="1">
    <citation type="submission" date="2018-02" db="EMBL/GenBank/DDBJ databases">
        <title>The complete genome of bacterial strain SGAirxxxx.</title>
        <authorList>
            <person name="Schuster S.C."/>
        </authorList>
    </citation>
    <scope>NUCLEOTIDE SEQUENCE [LARGE SCALE GENOMIC DNA]</scope>
    <source>
        <strain evidence="3">SGAir0734</strain>
    </source>
</reference>